<evidence type="ECO:0000259" key="2">
    <source>
        <dbReference type="SMART" id="SM00852"/>
    </source>
</evidence>
<organism evidence="3 4">
    <name type="scientific">Ferrovibrio terrae</name>
    <dbReference type="NCBI Taxonomy" id="2594003"/>
    <lineage>
        <taxon>Bacteria</taxon>
        <taxon>Pseudomonadati</taxon>
        <taxon>Pseudomonadota</taxon>
        <taxon>Alphaproteobacteria</taxon>
        <taxon>Rhodospirillales</taxon>
        <taxon>Rhodospirillaceae</taxon>
        <taxon>Ferrovibrio</taxon>
    </lineage>
</organism>
<proteinExistence type="predicted"/>
<dbReference type="SUPFAM" id="SSF53218">
    <property type="entry name" value="Molybdenum cofactor biosynthesis proteins"/>
    <property type="match status" value="1"/>
</dbReference>
<dbReference type="InterPro" id="IPR029044">
    <property type="entry name" value="Nucleotide-diphossugar_trans"/>
</dbReference>
<evidence type="ECO:0000313" key="3">
    <source>
        <dbReference type="EMBL" id="QDO98686.1"/>
    </source>
</evidence>
<gene>
    <name evidence="3" type="ORF">FNB15_15985</name>
</gene>
<evidence type="ECO:0000256" key="1">
    <source>
        <dbReference type="ARBA" id="ARBA00022842"/>
    </source>
</evidence>
<keyword evidence="1" id="KW-0460">Magnesium</keyword>
<dbReference type="PANTHER" id="PTHR43777">
    <property type="entry name" value="MOLYBDENUM COFACTOR CYTIDYLYLTRANSFERASE"/>
    <property type="match status" value="1"/>
</dbReference>
<dbReference type="PANTHER" id="PTHR43777:SF1">
    <property type="entry name" value="MOLYBDENUM COFACTOR CYTIDYLYLTRANSFERASE"/>
    <property type="match status" value="1"/>
</dbReference>
<protein>
    <submittedName>
        <fullName evidence="3">4-diphosphocytidyl-2C-methyl-D-erythritol kinase</fullName>
    </submittedName>
</protein>
<dbReference type="KEGG" id="fer:FNB15_15985"/>
<dbReference type="Pfam" id="PF12804">
    <property type="entry name" value="NTP_transf_3"/>
    <property type="match status" value="1"/>
</dbReference>
<dbReference type="InterPro" id="IPR025877">
    <property type="entry name" value="MobA-like_NTP_Trfase"/>
</dbReference>
<dbReference type="OrthoDB" id="9779263at2"/>
<dbReference type="SMART" id="SM00852">
    <property type="entry name" value="MoCF_biosynth"/>
    <property type="match status" value="1"/>
</dbReference>
<dbReference type="GO" id="GO:0016779">
    <property type="term" value="F:nucleotidyltransferase activity"/>
    <property type="evidence" value="ECO:0007669"/>
    <property type="project" value="UniProtKB-ARBA"/>
</dbReference>
<dbReference type="EMBL" id="CP041636">
    <property type="protein sequence ID" value="QDO98686.1"/>
    <property type="molecule type" value="Genomic_DNA"/>
</dbReference>
<accession>A0A516H4K8</accession>
<keyword evidence="4" id="KW-1185">Reference proteome</keyword>
<dbReference type="InterPro" id="IPR036425">
    <property type="entry name" value="MoaB/Mog-like_dom_sf"/>
</dbReference>
<keyword evidence="3" id="KW-0808">Transferase</keyword>
<dbReference type="InterPro" id="IPR012184">
    <property type="entry name" value="Bifunc_Mopterin-bd"/>
</dbReference>
<dbReference type="RefSeq" id="WP_144069667.1">
    <property type="nucleotide sequence ID" value="NZ_CP041636.1"/>
</dbReference>
<name>A0A516H4K8_9PROT</name>
<dbReference type="Gene3D" id="3.40.980.10">
    <property type="entry name" value="MoaB/Mog-like domain"/>
    <property type="match status" value="1"/>
</dbReference>
<dbReference type="AlphaFoldDB" id="A0A516H4K8"/>
<dbReference type="PIRSF" id="PIRSF036626">
    <property type="entry name" value="MPTBd_MobAlike"/>
    <property type="match status" value="1"/>
</dbReference>
<sequence length="549" mass="57726">MFFGPVPVREAEGGILGHSLSAGSERFRKGRRLSAEDITALEKSGHATIYVARLEDGDVAEDEAAHRIALALTGPHARTAAAFTGRANLYAEAPGLVRVDAARLDELNGIDEAVTVATLADYEPVEAGQMLATVKVIPFAAPRHAVERGEQLLRGHAPLVQVMPFAPREVGLVLTRVPSTKDSVLEKTEQAVALRLAQFGSRIRQQRIVSHDEAEVAKAIAELKAGGCAPIFVFGASATVDRHDVVPAGLTRAGGEVLHFGMPVDPGNLLMLGRHDDVSVIGVPGCARSPKLNGFDWVLQRLCAGVPIARRDIMRMGSGGLLKEIPTRPMLRDQGPRAGTDVAAAASPAPRRPKVAALILAAGLSSRFGDRHKLLADLDGKPVLRHVVDHATASSASPVLLVTGHRADEVRAAAGPDVTAIHNPAYAEGLASSLRTGLSALPQGLDGVIVCLGDMPDVSSATFEALIAAFNPVEGRAICLPVIGGKRGNPTLWGLQFLPELMRLDGDSGARSLLGPHAEWVCEVSVDDPGILHDYDTPAALAARGVIKS</sequence>
<dbReference type="InterPro" id="IPR001453">
    <property type="entry name" value="MoaB/Mog_dom"/>
</dbReference>
<dbReference type="Proteomes" id="UP000317496">
    <property type="component" value="Chromosome"/>
</dbReference>
<reference evidence="3 4" key="1">
    <citation type="submission" date="2019-07" db="EMBL/GenBank/DDBJ databases">
        <title>Genome sequencing for Ferrovibrio sp. K5.</title>
        <authorList>
            <person name="Park S.-J."/>
        </authorList>
    </citation>
    <scope>NUCLEOTIDE SEQUENCE [LARGE SCALE GENOMIC DNA]</scope>
    <source>
        <strain evidence="3 4">K5</strain>
    </source>
</reference>
<feature type="domain" description="MoaB/Mog" evidence="2">
    <location>
        <begin position="171"/>
        <end position="304"/>
    </location>
</feature>
<dbReference type="SUPFAM" id="SSF53448">
    <property type="entry name" value="Nucleotide-diphospho-sugar transferases"/>
    <property type="match status" value="1"/>
</dbReference>
<dbReference type="GO" id="GO:0016301">
    <property type="term" value="F:kinase activity"/>
    <property type="evidence" value="ECO:0007669"/>
    <property type="project" value="UniProtKB-KW"/>
</dbReference>
<keyword evidence="3" id="KW-0418">Kinase</keyword>
<dbReference type="Gene3D" id="3.90.550.10">
    <property type="entry name" value="Spore Coat Polysaccharide Biosynthesis Protein SpsA, Chain A"/>
    <property type="match status" value="1"/>
</dbReference>
<evidence type="ECO:0000313" key="4">
    <source>
        <dbReference type="Proteomes" id="UP000317496"/>
    </source>
</evidence>
<dbReference type="CDD" id="cd03522">
    <property type="entry name" value="MoeA_like"/>
    <property type="match status" value="1"/>
</dbReference>
<dbReference type="CDD" id="cd04182">
    <property type="entry name" value="GT_2_like_f"/>
    <property type="match status" value="1"/>
</dbReference>